<protein>
    <submittedName>
        <fullName evidence="1">Uncharacterized protein</fullName>
    </submittedName>
</protein>
<reference evidence="2" key="1">
    <citation type="submission" date="2015-07" db="EMBL/GenBank/DDBJ databases">
        <authorList>
            <consortium name="Consortium for Microbial Forensics and Genomics (microFORGE)"/>
            <person name="Knight B.M."/>
            <person name="Roberts D.P."/>
            <person name="Lin D."/>
            <person name="Hari K."/>
            <person name="Fletcher J."/>
            <person name="Melcher U."/>
            <person name="Blagden T."/>
            <person name="Winegar R.A."/>
        </authorList>
    </citation>
    <scope>NUCLEOTIDE SEQUENCE [LARGE SCALE GENOMIC DNA]</scope>
    <source>
        <strain evidence="2">NRRL B-1447</strain>
    </source>
</reference>
<dbReference type="Proteomes" id="UP000037084">
    <property type="component" value="Unassembled WGS sequence"/>
</dbReference>
<dbReference type="OrthoDB" id="9930753at2"/>
<proteinExistence type="predicted"/>
<name>A0A0L8M5P4_STRVG</name>
<dbReference type="RefSeq" id="WP_053176043.1">
    <property type="nucleotide sequence ID" value="NZ_LGUV01000360.1"/>
</dbReference>
<organism evidence="1 2">
    <name type="scientific">Streptomyces virginiae</name>
    <name type="common">Streptomyces cinnamonensis</name>
    <dbReference type="NCBI Taxonomy" id="1961"/>
    <lineage>
        <taxon>Bacteria</taxon>
        <taxon>Bacillati</taxon>
        <taxon>Actinomycetota</taxon>
        <taxon>Actinomycetes</taxon>
        <taxon>Kitasatosporales</taxon>
        <taxon>Streptomycetaceae</taxon>
        <taxon>Streptomyces</taxon>
    </lineage>
</organism>
<dbReference type="PATRIC" id="fig|1961.12.peg.6680"/>
<comment type="caution">
    <text evidence="1">The sequence shown here is derived from an EMBL/GenBank/DDBJ whole genome shotgun (WGS) entry which is preliminary data.</text>
</comment>
<gene>
    <name evidence="1" type="ORF">ADK75_30105</name>
</gene>
<evidence type="ECO:0000313" key="2">
    <source>
        <dbReference type="Proteomes" id="UP000037084"/>
    </source>
</evidence>
<dbReference type="AlphaFoldDB" id="A0A0L8M5P4"/>
<accession>A0A0L8M5P4</accession>
<sequence length="329" mass="34912">MLHFELLNHPAARAKLGDSGRQGMSYADAVAKGVPAVAASAAKTTDASTGKQYSMTPTGLAVFISDGTGSALERSISEMRGAGWSRAWTGGKVDLTNKELEGKSRQELASAPLTGPLLLLPDDPSFFDGPEFKEGGRDAIAAAQRLGYRFASGDPAEKCSFVAAYRFPSERERALADGKVLSDPTDGVRTEKSDTGVQKINARATAQISSVGSDGKAGLELHLAADLFSWYGVSIIGAWGRADQAQVIGAGTLRRPDGAGQYLSDANRLEHLREEVTVGGYLGMTLKFKERLSPGQPYVLDWACTRPSNDGTRDRQHGVSVSGKLSFTL</sequence>
<evidence type="ECO:0000313" key="1">
    <source>
        <dbReference type="EMBL" id="KOG45713.1"/>
    </source>
</evidence>
<dbReference type="EMBL" id="LGUV01000360">
    <property type="protein sequence ID" value="KOG45713.1"/>
    <property type="molecule type" value="Genomic_DNA"/>
</dbReference>